<keyword evidence="2" id="KW-1185">Reference proteome</keyword>
<proteinExistence type="predicted"/>
<evidence type="ECO:0000313" key="1">
    <source>
        <dbReference type="EMBL" id="PWA99298.1"/>
    </source>
</evidence>
<dbReference type="EMBL" id="PKPP01000025">
    <property type="protein sequence ID" value="PWA99298.1"/>
    <property type="molecule type" value="Genomic_DNA"/>
</dbReference>
<organism evidence="1 2">
    <name type="scientific">Artemisia annua</name>
    <name type="common">Sweet wormwood</name>
    <dbReference type="NCBI Taxonomy" id="35608"/>
    <lineage>
        <taxon>Eukaryota</taxon>
        <taxon>Viridiplantae</taxon>
        <taxon>Streptophyta</taxon>
        <taxon>Embryophyta</taxon>
        <taxon>Tracheophyta</taxon>
        <taxon>Spermatophyta</taxon>
        <taxon>Magnoliopsida</taxon>
        <taxon>eudicotyledons</taxon>
        <taxon>Gunneridae</taxon>
        <taxon>Pentapetalae</taxon>
        <taxon>asterids</taxon>
        <taxon>campanulids</taxon>
        <taxon>Asterales</taxon>
        <taxon>Asteraceae</taxon>
        <taxon>Asteroideae</taxon>
        <taxon>Anthemideae</taxon>
        <taxon>Artemisiinae</taxon>
        <taxon>Artemisia</taxon>
    </lineage>
</organism>
<accession>A0A2U1QMT0</accession>
<dbReference type="SUPFAM" id="SSF103657">
    <property type="entry name" value="BAR/IMD domain-like"/>
    <property type="match status" value="1"/>
</dbReference>
<dbReference type="Proteomes" id="UP000245207">
    <property type="component" value="Unassembled WGS sequence"/>
</dbReference>
<comment type="caution">
    <text evidence="1">The sequence shown here is derived from an EMBL/GenBank/DDBJ whole genome shotgun (WGS) entry which is preliminary data.</text>
</comment>
<dbReference type="STRING" id="35608.A0A2U1QMT0"/>
<sequence>MMSNMETLGKEAASVMATVEAQQQQMTLQRLISMIESERAYHQKVVQILDHLAGESDNDI</sequence>
<dbReference type="AlphaFoldDB" id="A0A2U1QMT0"/>
<gene>
    <name evidence="1" type="ORF">CTI12_AA009950</name>
</gene>
<dbReference type="InterPro" id="IPR027267">
    <property type="entry name" value="AH/BAR_dom_sf"/>
</dbReference>
<reference evidence="1 2" key="1">
    <citation type="journal article" date="2018" name="Mol. Plant">
        <title>The genome of Artemisia annua provides insight into the evolution of Asteraceae family and artemisinin biosynthesis.</title>
        <authorList>
            <person name="Shen Q."/>
            <person name="Zhang L."/>
            <person name="Liao Z."/>
            <person name="Wang S."/>
            <person name="Yan T."/>
            <person name="Shi P."/>
            <person name="Liu M."/>
            <person name="Fu X."/>
            <person name="Pan Q."/>
            <person name="Wang Y."/>
            <person name="Lv Z."/>
            <person name="Lu X."/>
            <person name="Zhang F."/>
            <person name="Jiang W."/>
            <person name="Ma Y."/>
            <person name="Chen M."/>
            <person name="Hao X."/>
            <person name="Li L."/>
            <person name="Tang Y."/>
            <person name="Lv G."/>
            <person name="Zhou Y."/>
            <person name="Sun X."/>
            <person name="Brodelius P.E."/>
            <person name="Rose J.K.C."/>
            <person name="Tang K."/>
        </authorList>
    </citation>
    <scope>NUCLEOTIDE SEQUENCE [LARGE SCALE GENOMIC DNA]</scope>
    <source>
        <strain evidence="2">cv. Huhao1</strain>
        <tissue evidence="1">Leaf</tissue>
    </source>
</reference>
<name>A0A2U1QMT0_ARTAN</name>
<dbReference type="OrthoDB" id="19092at2759"/>
<evidence type="ECO:0000313" key="2">
    <source>
        <dbReference type="Proteomes" id="UP000245207"/>
    </source>
</evidence>
<protein>
    <submittedName>
        <fullName evidence="1">SH3 domain-containing protein 2</fullName>
    </submittedName>
</protein>